<dbReference type="Proteomes" id="UP000236449">
    <property type="component" value="Unassembled WGS sequence"/>
</dbReference>
<name>A0A2J8HW75_VIBDI</name>
<dbReference type="OrthoDB" id="5824172at2"/>
<keyword evidence="1" id="KW-0472">Membrane</keyword>
<dbReference type="EMBL" id="POSK01000015">
    <property type="protein sequence ID" value="PNI02523.1"/>
    <property type="molecule type" value="Genomic_DNA"/>
</dbReference>
<dbReference type="AlphaFoldDB" id="A0A2J8HW75"/>
<organism evidence="2 3">
    <name type="scientific">Vibrio diazotrophicus</name>
    <dbReference type="NCBI Taxonomy" id="685"/>
    <lineage>
        <taxon>Bacteria</taxon>
        <taxon>Pseudomonadati</taxon>
        <taxon>Pseudomonadota</taxon>
        <taxon>Gammaproteobacteria</taxon>
        <taxon>Vibrionales</taxon>
        <taxon>Vibrionaceae</taxon>
        <taxon>Vibrio</taxon>
    </lineage>
</organism>
<keyword evidence="1" id="KW-1133">Transmembrane helix</keyword>
<feature type="transmembrane region" description="Helical" evidence="1">
    <location>
        <begin position="47"/>
        <end position="65"/>
    </location>
</feature>
<sequence>MDRHNNESCEKANLKKTLLWLIVVDYFLLATFLFQLTHLTINSGTSISLLLVLYNVILTGLCFMQTTKYETYIIYPTITATLLSFIYFLYFFFLI</sequence>
<gene>
    <name evidence="2" type="ORF">C1N32_18160</name>
</gene>
<protein>
    <submittedName>
        <fullName evidence="2">Uncharacterized protein</fullName>
    </submittedName>
</protein>
<feature type="transmembrane region" description="Helical" evidence="1">
    <location>
        <begin position="72"/>
        <end position="93"/>
    </location>
</feature>
<evidence type="ECO:0000313" key="3">
    <source>
        <dbReference type="Proteomes" id="UP000236449"/>
    </source>
</evidence>
<proteinExistence type="predicted"/>
<comment type="caution">
    <text evidence="2">The sequence shown here is derived from an EMBL/GenBank/DDBJ whole genome shotgun (WGS) entry which is preliminary data.</text>
</comment>
<dbReference type="RefSeq" id="WP_042488830.1">
    <property type="nucleotide sequence ID" value="NZ_CBCRWT010000011.1"/>
</dbReference>
<keyword evidence="1" id="KW-0812">Transmembrane</keyword>
<feature type="transmembrane region" description="Helical" evidence="1">
    <location>
        <begin position="18"/>
        <end position="41"/>
    </location>
</feature>
<evidence type="ECO:0000313" key="2">
    <source>
        <dbReference type="EMBL" id="PNI02523.1"/>
    </source>
</evidence>
<dbReference type="GeneID" id="94024385"/>
<reference evidence="2 3" key="1">
    <citation type="submission" date="2018-01" db="EMBL/GenBank/DDBJ databases">
        <title>Draft genome sequences of six Vibrio diazotrophicus strains isolated from deep-sea sediments of the Baltic Sea.</title>
        <authorList>
            <person name="Castillo D."/>
            <person name="Vandieken V."/>
            <person name="Chiang O."/>
            <person name="Middelboe M."/>
        </authorList>
    </citation>
    <scope>NUCLEOTIDE SEQUENCE [LARGE SCALE GENOMIC DNA]</scope>
    <source>
        <strain evidence="2 3">60.27F</strain>
    </source>
</reference>
<evidence type="ECO:0000256" key="1">
    <source>
        <dbReference type="SAM" id="Phobius"/>
    </source>
</evidence>
<accession>A0A2J8HW75</accession>